<gene>
    <name evidence="1" type="ORF">OVA965_LOCUS19298</name>
    <name evidence="2" type="ORF">TMI583_LOCUS19310</name>
</gene>
<organism evidence="1 3">
    <name type="scientific">Didymodactylos carnosus</name>
    <dbReference type="NCBI Taxonomy" id="1234261"/>
    <lineage>
        <taxon>Eukaryota</taxon>
        <taxon>Metazoa</taxon>
        <taxon>Spiralia</taxon>
        <taxon>Gnathifera</taxon>
        <taxon>Rotifera</taxon>
        <taxon>Eurotatoria</taxon>
        <taxon>Bdelloidea</taxon>
        <taxon>Philodinida</taxon>
        <taxon>Philodinidae</taxon>
        <taxon>Didymodactylos</taxon>
    </lineage>
</organism>
<protein>
    <submittedName>
        <fullName evidence="1">Uncharacterized protein</fullName>
    </submittedName>
</protein>
<evidence type="ECO:0000313" key="3">
    <source>
        <dbReference type="Proteomes" id="UP000677228"/>
    </source>
</evidence>
<comment type="caution">
    <text evidence="1">The sequence shown here is derived from an EMBL/GenBank/DDBJ whole genome shotgun (WGS) entry which is preliminary data.</text>
</comment>
<evidence type="ECO:0000313" key="1">
    <source>
        <dbReference type="EMBL" id="CAF1101126.1"/>
    </source>
</evidence>
<dbReference type="AlphaFoldDB" id="A0A8S2E0L0"/>
<sequence length="251" mass="27951">MSTRRKEEENRSIQAYPFDSNKKFVASSSIGGETSKSQYSSEYQDLSSMYTNAGNSNSDYNMAYSTSGYEGDYNMTFSLSAVRTKGIGQGITNRNVNNSKDLQYYLTTRVQGSSSEYDYASYQSEDIKICKLVREFQKLGITLENSKAYIDKYSDSLLDPQQLVVGARRYGVVEDIGNYLFYLGSDQHFSPINYGNGEKSTTSRNSGGYISSGHASGTDEFYVGVDGGSEGYFEELKRYSFSKSGTTPQNI</sequence>
<name>A0A8S2E0L0_9BILA</name>
<accession>A0A8S2E0L0</accession>
<proteinExistence type="predicted"/>
<reference evidence="1" key="1">
    <citation type="submission" date="2021-02" db="EMBL/GenBank/DDBJ databases">
        <authorList>
            <person name="Nowell W R."/>
        </authorList>
    </citation>
    <scope>NUCLEOTIDE SEQUENCE</scope>
</reference>
<dbReference type="EMBL" id="CAJNOK010009890">
    <property type="protein sequence ID" value="CAF1101126.1"/>
    <property type="molecule type" value="Genomic_DNA"/>
</dbReference>
<dbReference type="EMBL" id="CAJOBA010009908">
    <property type="protein sequence ID" value="CAF3862444.1"/>
    <property type="molecule type" value="Genomic_DNA"/>
</dbReference>
<evidence type="ECO:0000313" key="2">
    <source>
        <dbReference type="EMBL" id="CAF3862444.1"/>
    </source>
</evidence>
<dbReference type="Proteomes" id="UP000682733">
    <property type="component" value="Unassembled WGS sequence"/>
</dbReference>
<dbReference type="Proteomes" id="UP000677228">
    <property type="component" value="Unassembled WGS sequence"/>
</dbReference>